<dbReference type="RefSeq" id="WP_048126085.1">
    <property type="nucleotide sequence ID" value="NZ_CP009515.1"/>
</dbReference>
<sequence>MSKMKKILGILLAVCFLLSVTAASASACDTNNCKEKKVVYKFKDVKKYKEEFKHKEVKHKEVKKIWKKGCYEKKPVKCFQNMKVGMMYMQVVVYKYIMVWMPSCWNFC</sequence>
<evidence type="ECO:0000313" key="2">
    <source>
        <dbReference type="Proteomes" id="UP000033072"/>
    </source>
</evidence>
<dbReference type="AlphaFoldDB" id="A0A0E3S2A0"/>
<keyword evidence="2" id="KW-1185">Reference proteome</keyword>
<protein>
    <submittedName>
        <fullName evidence="1">Uncharacterized protein</fullName>
    </submittedName>
</protein>
<gene>
    <name evidence="1" type="ORF">MSLAZ_1638</name>
</gene>
<reference evidence="1 2" key="1">
    <citation type="submission" date="2014-07" db="EMBL/GenBank/DDBJ databases">
        <title>Methanogenic archaea and the global carbon cycle.</title>
        <authorList>
            <person name="Henriksen J.R."/>
            <person name="Luke J."/>
            <person name="Reinhart S."/>
            <person name="Benedict M.N."/>
            <person name="Youngblut N.D."/>
            <person name="Metcalf M.E."/>
            <person name="Whitaker R.J."/>
            <person name="Metcalf W.W."/>
        </authorList>
    </citation>
    <scope>NUCLEOTIDE SEQUENCE [LARGE SCALE GENOMIC DNA]</scope>
    <source>
        <strain evidence="1 2">Z-7289</strain>
    </source>
</reference>
<dbReference type="HOGENOM" id="CLU_1965537_0_0_2"/>
<organism evidence="1 2">
    <name type="scientific">Methanosarcina lacustris Z-7289</name>
    <dbReference type="NCBI Taxonomy" id="1434111"/>
    <lineage>
        <taxon>Archaea</taxon>
        <taxon>Methanobacteriati</taxon>
        <taxon>Methanobacteriota</taxon>
        <taxon>Stenosarchaea group</taxon>
        <taxon>Methanomicrobia</taxon>
        <taxon>Methanosarcinales</taxon>
        <taxon>Methanosarcinaceae</taxon>
        <taxon>Methanosarcina</taxon>
    </lineage>
</organism>
<dbReference type="GeneID" id="24806393"/>
<evidence type="ECO:0000313" key="1">
    <source>
        <dbReference type="EMBL" id="AKB74899.1"/>
    </source>
</evidence>
<dbReference type="KEGG" id="mls:MSLAZ_1638"/>
<proteinExistence type="predicted"/>
<dbReference type="EMBL" id="CP009515">
    <property type="protein sequence ID" value="AKB74899.1"/>
    <property type="molecule type" value="Genomic_DNA"/>
</dbReference>
<dbReference type="Proteomes" id="UP000033072">
    <property type="component" value="Chromosome"/>
</dbReference>
<accession>A0A0E3S2A0</accession>
<dbReference type="PROSITE" id="PS51257">
    <property type="entry name" value="PROKAR_LIPOPROTEIN"/>
    <property type="match status" value="1"/>
</dbReference>
<name>A0A0E3S2A0_9EURY</name>
<dbReference type="PATRIC" id="fig|1434111.4.peg.2137"/>